<name>A0A139GVZ1_9PEZI</name>
<evidence type="ECO:0000313" key="2">
    <source>
        <dbReference type="EMBL" id="KXS94375.1"/>
    </source>
</evidence>
<proteinExistence type="predicted"/>
<protein>
    <submittedName>
        <fullName evidence="2">Uncharacterized protein</fullName>
    </submittedName>
</protein>
<accession>A0A139GVZ1</accession>
<evidence type="ECO:0000256" key="1">
    <source>
        <dbReference type="SAM" id="MobiDB-lite"/>
    </source>
</evidence>
<sequence>MKISMKCNGPKHQLCDPPPSNGMQTDWKQRTAKPQPRDGDIFDFPFVSCQVTSGHRSLAKFWETRLNVNLVLIRSHEILSEAGARLNDDRFVKPPVPHDLQLDLLPRC</sequence>
<keyword evidence="3" id="KW-1185">Reference proteome</keyword>
<evidence type="ECO:0000313" key="3">
    <source>
        <dbReference type="Proteomes" id="UP000070133"/>
    </source>
</evidence>
<dbReference type="EMBL" id="LFZN01000295">
    <property type="protein sequence ID" value="KXS94375.1"/>
    <property type="molecule type" value="Genomic_DNA"/>
</dbReference>
<organism evidence="2 3">
    <name type="scientific">Pseudocercospora eumusae</name>
    <dbReference type="NCBI Taxonomy" id="321146"/>
    <lineage>
        <taxon>Eukaryota</taxon>
        <taxon>Fungi</taxon>
        <taxon>Dikarya</taxon>
        <taxon>Ascomycota</taxon>
        <taxon>Pezizomycotina</taxon>
        <taxon>Dothideomycetes</taxon>
        <taxon>Dothideomycetidae</taxon>
        <taxon>Mycosphaerellales</taxon>
        <taxon>Mycosphaerellaceae</taxon>
        <taxon>Pseudocercospora</taxon>
    </lineage>
</organism>
<comment type="caution">
    <text evidence="2">The sequence shown here is derived from an EMBL/GenBank/DDBJ whole genome shotgun (WGS) entry which is preliminary data.</text>
</comment>
<dbReference type="Proteomes" id="UP000070133">
    <property type="component" value="Unassembled WGS sequence"/>
</dbReference>
<feature type="region of interest" description="Disordered" evidence="1">
    <location>
        <begin position="1"/>
        <end position="38"/>
    </location>
</feature>
<dbReference type="AlphaFoldDB" id="A0A139GVZ1"/>
<gene>
    <name evidence="2" type="ORF">AC578_6593</name>
</gene>
<reference evidence="2 3" key="1">
    <citation type="submission" date="2015-07" db="EMBL/GenBank/DDBJ databases">
        <title>Comparative genomics of the Sigatoka disease complex on banana suggests a link between parallel evolutionary changes in Pseudocercospora fijiensis and Pseudocercospora eumusae and increased virulence on the banana host.</title>
        <authorList>
            <person name="Chang T.-C."/>
            <person name="Salvucci A."/>
            <person name="Crous P.W."/>
            <person name="Stergiopoulos I."/>
        </authorList>
    </citation>
    <scope>NUCLEOTIDE SEQUENCE [LARGE SCALE GENOMIC DNA]</scope>
    <source>
        <strain evidence="2 3">CBS 114824</strain>
    </source>
</reference>